<dbReference type="Gene3D" id="1.10.443.20">
    <property type="entry name" value="Centromere DNA-binding protein complex CBF3 subunit, domain 2"/>
    <property type="match status" value="1"/>
</dbReference>
<organism evidence="4 5">
    <name type="scientific">Mycoemilia scoparia</name>
    <dbReference type="NCBI Taxonomy" id="417184"/>
    <lineage>
        <taxon>Eukaryota</taxon>
        <taxon>Fungi</taxon>
        <taxon>Fungi incertae sedis</taxon>
        <taxon>Zoopagomycota</taxon>
        <taxon>Kickxellomycotina</taxon>
        <taxon>Kickxellomycetes</taxon>
        <taxon>Kickxellales</taxon>
        <taxon>Kickxellaceae</taxon>
        <taxon>Mycoemilia</taxon>
    </lineage>
</organism>
<feature type="region of interest" description="Disordered" evidence="2">
    <location>
        <begin position="1333"/>
        <end position="1448"/>
    </location>
</feature>
<feature type="compositionally biased region" description="Polar residues" evidence="2">
    <location>
        <begin position="1164"/>
        <end position="1175"/>
    </location>
</feature>
<sequence length="1671" mass="188078">MEGSSQGHKVPCIVVPYFDVKSINLQGCLQENEVEISNYVSSKDAKFSFLDKMEAFYVQEFRKFILKEFNCSEANGDIFNLVNDDTISRFLESFRNSGQCKKGARNENTYTETTNGETGSHDKTIDYRKLLNCYKVLKLWWLERSYIEGRFVEIPFESAAAAAGAAAVEAIQNRISIPSNKQLLKGKQTETIDTDKEGKSIIRSNFFYPFGQLTLSVIKQAERYVQEEEKEKERAKVKALFAKKQTKNNTRRVVLDSYTDDEEEDSEDEYLDNNLSHDSDQNDYVENSPIKENVIKRMSNLFDKKQLKELALLAFEGHSFSQDRIRSVINFALSTAIPLNDVSGITLGKVRYAGASKFSASKIAGAGPRKSFKDCKKMLFVNESVYTPEVDSPYILPILRHQSPLLCPWNALAVLLFHKYHILEHSPPLYSSLDWGQCLLFSGTLYESGNRERAYDILGESRSQILKLQRRLGYKVSFTDDTIRNTILKMLHNSGFKKDEIIQLDRWRKDLELENRKKAKSLDFKLFNCITRIGVKNLDNTRLLGKRFDVEPPQELLKEIFPWIESELSWIKEFGPVIGKKVKSYSSGRECPAFRGHIELLDELRKTLLQDAAILLHSEETRYICKNHPVFGHGLFRSPEFKAFQHRVLYGKTNIPQVDKPVVEATEQVLMTSTSIIPASTFMSNAEHIRKKIETIEAFTKKLRQFTPSKSIFRKRPIVAREGSTLNPNSAQTSKDSKIRSKYQSILKRSTDDNSVDKKKKSRRLMFDLPEKSHRIEYNPENPIILHSDGDDSNSNHQSQAENDDWGWGDEPVNDDLSAFNDPWGDDTDQPTGGNADTSGWTEDLGPGMNHNIAKDPLDDVEPGLKRQSTFSELPAPNSFNRANVSNVDNGWGEPTAHSKIIQESNTSGWNQGQQNTDISTYRSPSTNKSPISRPVSANPIAESGEEAWKRRRALTQDLDTDNCDAGWGMTEPKEHNKVKSPEVNPNKVPVAANPMAESGEEAWKRRMALTESLSNNTNDFGRGNVQPDIKVKEKRSDKPLIAAVNPMAESGEEAWKRRMALTESLSNNTNDNFGWGNVHSEDTKGTHPSKPHSIPAKPMANSGEEAWKQRKGTGEGFNISSNDAGQHQGRQKKKKKKNSDQFNSNKMPISPRPMSDTGEVSWKQGQARSKSPGNKTEDFGWGMVEPKKHNKVKSPKVNPNIIPVAANPMAESGEEAWKRRMALTESLSNNANDFGRGNIQQEIKVKEKRSDKPLIAAVNPMAESGEEAWKRRMALTESLSNNTNDFGWGDVQPDIKVKEKRSDKPLIAAVNPMAESGEEAWKRRMALTESLSNNTNDNFGWGNVHSEDAKGTHPSKPHSIPAKPMANSGEEAWKQRKGIGEGFNISSNDAGQHQGRQKKKKKKNSDQFNSNKMPISPRPMSDTGEVSWKQGQARSKSPGNKTEDFGWGMVEPKKHNKVKSPKVNPNIIPVAANPMAESGEEAWKRRMALTESLSNNANDFGRGNVQPDIKVKEKRSDKPLIAAVNPMAESGEEAWRRRMALTESLDTNTNDNNNFGLGHIEPKRDTPPKQALLSKGVWRNKLPFNQPSEAKNCPRPAWDQGKTDIMAKDCASKGNHSHSLEAGEISESGSDSYENLDWRKRKSFNKSFSANLVAKTSTNPRNNVADDDWV</sequence>
<dbReference type="OrthoDB" id="5582206at2759"/>
<feature type="compositionally biased region" description="Acidic residues" evidence="2">
    <location>
        <begin position="258"/>
        <end position="271"/>
    </location>
</feature>
<dbReference type="Pfam" id="PF16787">
    <property type="entry name" value="NDC10_II"/>
    <property type="match status" value="1"/>
</dbReference>
<evidence type="ECO:0000256" key="1">
    <source>
        <dbReference type="SAM" id="Coils"/>
    </source>
</evidence>
<dbReference type="GO" id="GO:0003677">
    <property type="term" value="F:DNA binding"/>
    <property type="evidence" value="ECO:0007669"/>
    <property type="project" value="InterPro"/>
</dbReference>
<feature type="compositionally biased region" description="Polar residues" evidence="2">
    <location>
        <begin position="1547"/>
        <end position="1556"/>
    </location>
</feature>
<proteinExistence type="predicted"/>
<feature type="region of interest" description="Disordered" evidence="2">
    <location>
        <begin position="254"/>
        <end position="284"/>
    </location>
</feature>
<feature type="region of interest" description="Disordered" evidence="2">
    <location>
        <begin position="1067"/>
        <end position="1201"/>
    </location>
</feature>
<evidence type="ECO:0000259" key="3">
    <source>
        <dbReference type="Pfam" id="PF16787"/>
    </source>
</evidence>
<feature type="compositionally biased region" description="Basic and acidic residues" evidence="2">
    <location>
        <begin position="765"/>
        <end position="778"/>
    </location>
</feature>
<gene>
    <name evidence="4" type="ORF">H4219_001896</name>
</gene>
<dbReference type="EMBL" id="JANBPU010000025">
    <property type="protein sequence ID" value="KAJ1919541.1"/>
    <property type="molecule type" value="Genomic_DNA"/>
</dbReference>
<reference evidence="4" key="1">
    <citation type="submission" date="2022-07" db="EMBL/GenBank/DDBJ databases">
        <title>Phylogenomic reconstructions and comparative analyses of Kickxellomycotina fungi.</title>
        <authorList>
            <person name="Reynolds N.K."/>
            <person name="Stajich J.E."/>
            <person name="Barry K."/>
            <person name="Grigoriev I.V."/>
            <person name="Crous P."/>
            <person name="Smith M.E."/>
        </authorList>
    </citation>
    <scope>NUCLEOTIDE SEQUENCE</scope>
    <source>
        <strain evidence="4">NBRC 100468</strain>
    </source>
</reference>
<feature type="compositionally biased region" description="Polar residues" evidence="2">
    <location>
        <begin position="903"/>
        <end position="931"/>
    </location>
</feature>
<feature type="compositionally biased region" description="Basic and acidic residues" evidence="2">
    <location>
        <begin position="972"/>
        <end position="981"/>
    </location>
</feature>
<feature type="compositionally biased region" description="Polar residues" evidence="2">
    <location>
        <begin position="1651"/>
        <end position="1663"/>
    </location>
</feature>
<feature type="region of interest" description="Disordered" evidence="2">
    <location>
        <begin position="1614"/>
        <end position="1633"/>
    </location>
</feature>
<comment type="caution">
    <text evidence="4">The sequence shown here is derived from an EMBL/GenBank/DDBJ whole genome shotgun (WGS) entry which is preliminary data.</text>
</comment>
<dbReference type="Proteomes" id="UP001150538">
    <property type="component" value="Unassembled WGS sequence"/>
</dbReference>
<feature type="region of interest" description="Disordered" evidence="2">
    <location>
        <begin position="1651"/>
        <end position="1671"/>
    </location>
</feature>
<feature type="region of interest" description="Disordered" evidence="2">
    <location>
        <begin position="1015"/>
        <end position="1035"/>
    </location>
</feature>
<feature type="compositionally biased region" description="Polar residues" evidence="2">
    <location>
        <begin position="1430"/>
        <end position="1441"/>
    </location>
</feature>
<feature type="region of interest" description="Disordered" evidence="2">
    <location>
        <begin position="718"/>
        <end position="864"/>
    </location>
</feature>
<feature type="region of interest" description="Disordered" evidence="2">
    <location>
        <begin position="903"/>
        <end position="947"/>
    </location>
</feature>
<feature type="coiled-coil region" evidence="1">
    <location>
        <begin position="218"/>
        <end position="245"/>
    </location>
</feature>
<accession>A0A9W8DRA2</accession>
<dbReference type="InterPro" id="IPR031872">
    <property type="entry name" value="NDC10_II"/>
</dbReference>
<evidence type="ECO:0000313" key="5">
    <source>
        <dbReference type="Proteomes" id="UP001150538"/>
    </source>
</evidence>
<feature type="region of interest" description="Disordered" evidence="2">
    <location>
        <begin position="1547"/>
        <end position="1568"/>
    </location>
</feature>
<dbReference type="InterPro" id="IPR038279">
    <property type="entry name" value="Ndc10_dom2_sf"/>
</dbReference>
<protein>
    <recommendedName>
        <fullName evidence="3">Ndc10 domain-containing protein</fullName>
    </recommendedName>
</protein>
<feature type="compositionally biased region" description="Polar residues" evidence="2">
    <location>
        <begin position="724"/>
        <end position="734"/>
    </location>
</feature>
<feature type="region of interest" description="Disordered" evidence="2">
    <location>
        <begin position="960"/>
        <end position="994"/>
    </location>
</feature>
<feature type="compositionally biased region" description="Polar residues" evidence="2">
    <location>
        <begin position="830"/>
        <end position="841"/>
    </location>
</feature>
<keyword evidence="5" id="KW-1185">Reference proteome</keyword>
<evidence type="ECO:0000256" key="2">
    <source>
        <dbReference type="SAM" id="MobiDB-lite"/>
    </source>
</evidence>
<feature type="compositionally biased region" description="Acidic residues" evidence="2">
    <location>
        <begin position="802"/>
        <end position="814"/>
    </location>
</feature>
<name>A0A9W8DRA2_9FUNG</name>
<keyword evidence="1" id="KW-0175">Coiled coil</keyword>
<evidence type="ECO:0000313" key="4">
    <source>
        <dbReference type="EMBL" id="KAJ1919541.1"/>
    </source>
</evidence>
<feature type="domain" description="Ndc10" evidence="3">
    <location>
        <begin position="367"/>
        <end position="641"/>
    </location>
</feature>